<accession>A0A2L2TIP9</accession>
<protein>
    <submittedName>
        <fullName evidence="1">Uncharacterized protein</fullName>
    </submittedName>
</protein>
<organism evidence="1 2">
    <name type="scientific">Fusarium venenatum</name>
    <dbReference type="NCBI Taxonomy" id="56646"/>
    <lineage>
        <taxon>Eukaryota</taxon>
        <taxon>Fungi</taxon>
        <taxon>Dikarya</taxon>
        <taxon>Ascomycota</taxon>
        <taxon>Pezizomycotina</taxon>
        <taxon>Sordariomycetes</taxon>
        <taxon>Hypocreomycetidae</taxon>
        <taxon>Hypocreales</taxon>
        <taxon>Nectriaceae</taxon>
        <taxon>Fusarium</taxon>
    </lineage>
</organism>
<evidence type="ECO:0000313" key="2">
    <source>
        <dbReference type="Proteomes" id="UP000245910"/>
    </source>
</evidence>
<dbReference type="Proteomes" id="UP000245910">
    <property type="component" value="Chromosome III"/>
</dbReference>
<dbReference type="AlphaFoldDB" id="A0A2L2TIP9"/>
<name>A0A2L2TIP9_9HYPO</name>
<dbReference type="EMBL" id="LN649231">
    <property type="protein sequence ID" value="CEI67903.1"/>
    <property type="molecule type" value="Genomic_DNA"/>
</dbReference>
<evidence type="ECO:0000313" key="1">
    <source>
        <dbReference type="EMBL" id="CEI67903.1"/>
    </source>
</evidence>
<reference evidence="2" key="1">
    <citation type="submission" date="2014-10" db="EMBL/GenBank/DDBJ databases">
        <authorList>
            <person name="King R."/>
        </authorList>
    </citation>
    <scope>NUCLEOTIDE SEQUENCE [LARGE SCALE GENOMIC DNA]</scope>
    <source>
        <strain evidence="2">A3/5</strain>
    </source>
</reference>
<proteinExistence type="predicted"/>
<keyword evidence="2" id="KW-1185">Reference proteome</keyword>
<dbReference type="OrthoDB" id="7464126at2759"/>
<sequence length="176" mass="19187">MKEPGTSSIHAGAGSLDHGQGSARVVQVIHESVRWFFIGSGGFALLDTTLTDYLASCHLAIAATCLDYIHIPELDDLVTARHGLEIKSSVSSSGLSSAINQHRKFNALEGNSLQSMPALGSLQIVESWMFVGFPTSNPPSVVELPHKHYKTIRHYLYTLYTSYAITSWKLSTQKAP</sequence>